<name>A0ABN1VSC3_9ACTN</name>
<accession>A0ABN1VSC3</accession>
<protein>
    <submittedName>
        <fullName evidence="1">Uncharacterized protein</fullName>
    </submittedName>
</protein>
<dbReference type="EMBL" id="BAAALF010000009">
    <property type="protein sequence ID" value="GAA1221461.1"/>
    <property type="molecule type" value="Genomic_DNA"/>
</dbReference>
<evidence type="ECO:0000313" key="2">
    <source>
        <dbReference type="Proteomes" id="UP001500037"/>
    </source>
</evidence>
<organism evidence="1 2">
    <name type="scientific">Kitasatospora nipponensis</name>
    <dbReference type="NCBI Taxonomy" id="258049"/>
    <lineage>
        <taxon>Bacteria</taxon>
        <taxon>Bacillati</taxon>
        <taxon>Actinomycetota</taxon>
        <taxon>Actinomycetes</taxon>
        <taxon>Kitasatosporales</taxon>
        <taxon>Streptomycetaceae</taxon>
        <taxon>Kitasatospora</taxon>
    </lineage>
</organism>
<proteinExistence type="predicted"/>
<evidence type="ECO:0000313" key="1">
    <source>
        <dbReference type="EMBL" id="GAA1221461.1"/>
    </source>
</evidence>
<dbReference type="Proteomes" id="UP001500037">
    <property type="component" value="Unassembled WGS sequence"/>
</dbReference>
<sequence>MPHNLWIGRPGSLREITQAAKSWDRSADLGVTEFRSLAGRATVVATPKAVRRTKYSWESLDQATATFLDRLARRIDGPGPIALIDPAAVNLLEPGQVSGTARPGSGGQNQWFVLANSTGAIVESTTVPGAFGFQSTAVTSMFGWRHPVWVGVPVMPGMTVSFLLPGGFPAATAAAQLDFKAADGSYLSSAVATGLLVGAVVPAGAAFVTPVGKAGAVASYSLAGACLTIGGDVPAAGLAGDGCPGMSITGYTDSSASRLPYRNVSLDLLEVGSAVG</sequence>
<reference evidence="1 2" key="1">
    <citation type="journal article" date="2019" name="Int. J. Syst. Evol. Microbiol.">
        <title>The Global Catalogue of Microorganisms (GCM) 10K type strain sequencing project: providing services to taxonomists for standard genome sequencing and annotation.</title>
        <authorList>
            <consortium name="The Broad Institute Genomics Platform"/>
            <consortium name="The Broad Institute Genome Sequencing Center for Infectious Disease"/>
            <person name="Wu L."/>
            <person name="Ma J."/>
        </authorList>
    </citation>
    <scope>NUCLEOTIDE SEQUENCE [LARGE SCALE GENOMIC DNA]</scope>
    <source>
        <strain evidence="1 2">JCM 13004</strain>
    </source>
</reference>
<keyword evidence="2" id="KW-1185">Reference proteome</keyword>
<gene>
    <name evidence="1" type="ORF">GCM10009665_09590</name>
</gene>
<dbReference type="RefSeq" id="WP_344439540.1">
    <property type="nucleotide sequence ID" value="NZ_BAAALF010000009.1"/>
</dbReference>
<comment type="caution">
    <text evidence="1">The sequence shown here is derived from an EMBL/GenBank/DDBJ whole genome shotgun (WGS) entry which is preliminary data.</text>
</comment>